<dbReference type="EMBL" id="QEWQ01000004">
    <property type="protein sequence ID" value="PWD80751.1"/>
    <property type="molecule type" value="Genomic_DNA"/>
</dbReference>
<dbReference type="RefSeq" id="WP_109189407.1">
    <property type="nucleotide sequence ID" value="NZ_BMYA01000002.1"/>
</dbReference>
<feature type="domain" description="Rhodanese" evidence="3">
    <location>
        <begin position="171"/>
        <end position="284"/>
    </location>
</feature>
<dbReference type="InterPro" id="IPR036873">
    <property type="entry name" value="Rhodanese-like_dom_sf"/>
</dbReference>
<dbReference type="Proteomes" id="UP000245020">
    <property type="component" value="Unassembled WGS sequence"/>
</dbReference>
<sequence>MQVSPLIQVEELSSHLSDANWKVIDVRYDLADPQYGQNSYQTARIPGALWLDLEEDLCAERTGYNGRHPLASQDVLIEKLQNLGINNDDHIVFYDDQNSMLACHAWWILRYLGHESVQVLDGGYKAWVDAGLALETDNPQAINEQGDIELKESDFEVVFLAEILDHILGNRQEGLQLVDARSEARFEGKEEPLDPIAGHIPTAINYPFAQNLTEKGTFKDPATLKSEWLAFLDGIEPTTVVHQCGSGVSACHNLFALYYAGLGISRLYHGSWSEWCSDHNRPIVTGPEGNEVPY</sequence>
<dbReference type="InterPro" id="IPR045078">
    <property type="entry name" value="TST/MPST-like"/>
</dbReference>
<keyword evidence="5" id="KW-1185">Reference proteome</keyword>
<dbReference type="CDD" id="cd01448">
    <property type="entry name" value="TST_Repeat_1"/>
    <property type="match status" value="1"/>
</dbReference>
<protein>
    <submittedName>
        <fullName evidence="4">Sulfurtransferase</fullName>
    </submittedName>
</protein>
<dbReference type="InterPro" id="IPR001763">
    <property type="entry name" value="Rhodanese-like_dom"/>
</dbReference>
<gene>
    <name evidence="4" type="ORF">DC083_06480</name>
</gene>
<dbReference type="CDD" id="cd01449">
    <property type="entry name" value="TST_Repeat_2"/>
    <property type="match status" value="1"/>
</dbReference>
<evidence type="ECO:0000256" key="2">
    <source>
        <dbReference type="ARBA" id="ARBA00022737"/>
    </source>
</evidence>
<dbReference type="PANTHER" id="PTHR11364:SF27">
    <property type="entry name" value="SULFURTRANSFERASE"/>
    <property type="match status" value="1"/>
</dbReference>
<evidence type="ECO:0000259" key="3">
    <source>
        <dbReference type="PROSITE" id="PS50206"/>
    </source>
</evidence>
<name>A0A2U2ADM4_9GAMM</name>
<dbReference type="SMART" id="SM00450">
    <property type="entry name" value="RHOD"/>
    <property type="match status" value="2"/>
</dbReference>
<dbReference type="GO" id="GO:0004792">
    <property type="term" value="F:thiosulfate-cyanide sulfurtransferase activity"/>
    <property type="evidence" value="ECO:0007669"/>
    <property type="project" value="TreeGrafter"/>
</dbReference>
<evidence type="ECO:0000256" key="1">
    <source>
        <dbReference type="ARBA" id="ARBA00022679"/>
    </source>
</evidence>
<dbReference type="AlphaFoldDB" id="A0A2U2ADM4"/>
<feature type="domain" description="Rhodanese" evidence="3">
    <location>
        <begin position="17"/>
        <end position="136"/>
    </location>
</feature>
<dbReference type="Pfam" id="PF00581">
    <property type="entry name" value="Rhodanese"/>
    <property type="match status" value="2"/>
</dbReference>
<proteinExistence type="predicted"/>
<evidence type="ECO:0000313" key="5">
    <source>
        <dbReference type="Proteomes" id="UP000245020"/>
    </source>
</evidence>
<organism evidence="4 5">
    <name type="scientific">Ignatzschineria ureiclastica</name>
    <dbReference type="NCBI Taxonomy" id="472582"/>
    <lineage>
        <taxon>Bacteria</taxon>
        <taxon>Pseudomonadati</taxon>
        <taxon>Pseudomonadota</taxon>
        <taxon>Gammaproteobacteria</taxon>
        <taxon>Cardiobacteriales</taxon>
        <taxon>Ignatzschineriaceae</taxon>
        <taxon>Ignatzschineria</taxon>
    </lineage>
</organism>
<dbReference type="Gene3D" id="3.40.250.10">
    <property type="entry name" value="Rhodanese-like domain"/>
    <property type="match status" value="2"/>
</dbReference>
<keyword evidence="2" id="KW-0677">Repeat</keyword>
<dbReference type="OrthoDB" id="9781034at2"/>
<comment type="caution">
    <text evidence="4">The sequence shown here is derived from an EMBL/GenBank/DDBJ whole genome shotgun (WGS) entry which is preliminary data.</text>
</comment>
<accession>A0A2U2ADM4</accession>
<dbReference type="PROSITE" id="PS50206">
    <property type="entry name" value="RHODANESE_3"/>
    <property type="match status" value="2"/>
</dbReference>
<dbReference type="PANTHER" id="PTHR11364">
    <property type="entry name" value="THIOSULFATE SULFERTANSFERASE"/>
    <property type="match status" value="1"/>
</dbReference>
<evidence type="ECO:0000313" key="4">
    <source>
        <dbReference type="EMBL" id="PWD80751.1"/>
    </source>
</evidence>
<dbReference type="SUPFAM" id="SSF52821">
    <property type="entry name" value="Rhodanese/Cell cycle control phosphatase"/>
    <property type="match status" value="2"/>
</dbReference>
<reference evidence="5" key="1">
    <citation type="submission" date="2018-05" db="EMBL/GenBank/DDBJ databases">
        <title>Ignatzschineria dubaiensis sp. nov., isolated from necrotic foot tissues of dromedaries (Camelus dromedarius) and associated maggots in Dubai, United Arab Emirates.</title>
        <authorList>
            <person name="Tsang C.C."/>
            <person name="Tang J.Y.M."/>
            <person name="Fong J.Y.H."/>
            <person name="Kinne J."/>
            <person name="Lee H.H."/>
            <person name="Joseph M."/>
            <person name="Jose S."/>
            <person name="Schuster R.K."/>
            <person name="Tang Y."/>
            <person name="Sivakumar S."/>
            <person name="Chen J.H.K."/>
            <person name="Teng J.L.L."/>
            <person name="Lau S.K.P."/>
            <person name="Wernery U."/>
            <person name="Woo P.C.Y."/>
        </authorList>
    </citation>
    <scope>NUCLEOTIDE SEQUENCE [LARGE SCALE GENOMIC DNA]</scope>
    <source>
        <strain evidence="5">KCTC 22644</strain>
    </source>
</reference>
<keyword evidence="1 4" id="KW-0808">Transferase</keyword>